<evidence type="ECO:0000313" key="9">
    <source>
        <dbReference type="EMBL" id="CAG9825027.1"/>
    </source>
</evidence>
<gene>
    <name evidence="9" type="ORF">PHAECO_LOCUS12431</name>
</gene>
<keyword evidence="10" id="KW-1185">Reference proteome</keyword>
<accession>A0A9N9SM26</accession>
<proteinExistence type="predicted"/>
<dbReference type="GO" id="GO:0008488">
    <property type="term" value="F:gamma-glutamyl carboxylase activity"/>
    <property type="evidence" value="ECO:0007669"/>
    <property type="project" value="InterPro"/>
</dbReference>
<dbReference type="PANTHER" id="PTHR12639">
    <property type="entry name" value="VITAMIN K-DEPENDENT GAMMA-CARBOXYLASE"/>
    <property type="match status" value="1"/>
</dbReference>
<feature type="transmembrane region" description="Helical" evidence="7">
    <location>
        <begin position="108"/>
        <end position="130"/>
    </location>
</feature>
<dbReference type="InterPro" id="IPR011020">
    <property type="entry name" value="HTTM-like"/>
</dbReference>
<dbReference type="InterPro" id="IPR007782">
    <property type="entry name" value="VKG_COase"/>
</dbReference>
<dbReference type="Pfam" id="PF22777">
    <property type="entry name" value="VKGC_lumenal_dom"/>
    <property type="match status" value="1"/>
</dbReference>
<feature type="transmembrane region" description="Helical" evidence="7">
    <location>
        <begin position="178"/>
        <end position="197"/>
    </location>
</feature>
<keyword evidence="6" id="KW-0456">Lyase</keyword>
<feature type="transmembrane region" description="Helical" evidence="7">
    <location>
        <begin position="233"/>
        <end position="253"/>
    </location>
</feature>
<dbReference type="SMART" id="SM00752">
    <property type="entry name" value="HTTM"/>
    <property type="match status" value="1"/>
</dbReference>
<comment type="subcellular location">
    <subcellularLocation>
        <location evidence="1">Endomembrane system</location>
        <topology evidence="1">Multi-pass membrane protein</topology>
    </subcellularLocation>
</comment>
<dbReference type="EMBL" id="OU896715">
    <property type="protein sequence ID" value="CAG9825027.1"/>
    <property type="molecule type" value="Genomic_DNA"/>
</dbReference>
<feature type="domain" description="HTTM-like" evidence="8">
    <location>
        <begin position="38"/>
        <end position="296"/>
    </location>
</feature>
<name>A0A9N9SM26_PHACE</name>
<evidence type="ECO:0000256" key="7">
    <source>
        <dbReference type="SAM" id="Phobius"/>
    </source>
</evidence>
<evidence type="ECO:0000256" key="6">
    <source>
        <dbReference type="ARBA" id="ARBA00023239"/>
    </source>
</evidence>
<keyword evidence="3 7" id="KW-1133">Transmembrane helix</keyword>
<evidence type="ECO:0000256" key="2">
    <source>
        <dbReference type="ARBA" id="ARBA00022692"/>
    </source>
</evidence>
<dbReference type="PANTHER" id="PTHR12639:SF6">
    <property type="entry name" value="VITAMIN K-DEPENDENT GAMMA-CARBOXYLASE"/>
    <property type="match status" value="1"/>
</dbReference>
<evidence type="ECO:0000256" key="1">
    <source>
        <dbReference type="ARBA" id="ARBA00004127"/>
    </source>
</evidence>
<reference evidence="9" key="1">
    <citation type="submission" date="2022-01" db="EMBL/GenBank/DDBJ databases">
        <authorList>
            <person name="King R."/>
        </authorList>
    </citation>
    <scope>NUCLEOTIDE SEQUENCE</scope>
</reference>
<feature type="transmembrane region" description="Helical" evidence="7">
    <location>
        <begin position="273"/>
        <end position="292"/>
    </location>
</feature>
<organism evidence="9 10">
    <name type="scientific">Phaedon cochleariae</name>
    <name type="common">Mustard beetle</name>
    <dbReference type="NCBI Taxonomy" id="80249"/>
    <lineage>
        <taxon>Eukaryota</taxon>
        <taxon>Metazoa</taxon>
        <taxon>Ecdysozoa</taxon>
        <taxon>Arthropoda</taxon>
        <taxon>Hexapoda</taxon>
        <taxon>Insecta</taxon>
        <taxon>Pterygota</taxon>
        <taxon>Neoptera</taxon>
        <taxon>Endopterygota</taxon>
        <taxon>Coleoptera</taxon>
        <taxon>Polyphaga</taxon>
        <taxon>Cucujiformia</taxon>
        <taxon>Chrysomeloidea</taxon>
        <taxon>Chrysomelidae</taxon>
        <taxon>Chrysomelinae</taxon>
        <taxon>Chrysomelini</taxon>
        <taxon>Phaedon</taxon>
    </lineage>
</organism>
<evidence type="ECO:0000256" key="4">
    <source>
        <dbReference type="ARBA" id="ARBA00023136"/>
    </source>
</evidence>
<keyword evidence="4 7" id="KW-0472">Membrane</keyword>
<reference evidence="9" key="2">
    <citation type="submission" date="2022-10" db="EMBL/GenBank/DDBJ databases">
        <authorList>
            <consortium name="ENA_rothamsted_submissions"/>
            <consortium name="culmorum"/>
            <person name="King R."/>
        </authorList>
    </citation>
    <scope>NUCLEOTIDE SEQUENCE</scope>
</reference>
<dbReference type="Proteomes" id="UP001153737">
    <property type="component" value="Chromosome 9"/>
</dbReference>
<feature type="transmembrane region" description="Helical" evidence="7">
    <location>
        <begin position="142"/>
        <end position="158"/>
    </location>
</feature>
<dbReference type="InterPro" id="IPR053934">
    <property type="entry name" value="HTTM_dom"/>
</dbReference>
<evidence type="ECO:0000256" key="3">
    <source>
        <dbReference type="ARBA" id="ARBA00022989"/>
    </source>
</evidence>
<evidence type="ECO:0000256" key="5">
    <source>
        <dbReference type="ARBA" id="ARBA00023157"/>
    </source>
</evidence>
<keyword evidence="5" id="KW-1015">Disulfide bond</keyword>
<dbReference type="GO" id="GO:0012505">
    <property type="term" value="C:endomembrane system"/>
    <property type="evidence" value="ECO:0007669"/>
    <property type="project" value="UniProtKB-SubCell"/>
</dbReference>
<dbReference type="Pfam" id="PF05090">
    <property type="entry name" value="HTTM"/>
    <property type="match status" value="1"/>
</dbReference>
<keyword evidence="2 7" id="KW-0812">Transmembrane</keyword>
<dbReference type="AlphaFoldDB" id="A0A9N9SM26"/>
<protein>
    <recommendedName>
        <fullName evidence="8">HTTM-like domain-containing protein</fullName>
    </recommendedName>
</protein>
<dbReference type="GO" id="GO:0019842">
    <property type="term" value="F:vitamin binding"/>
    <property type="evidence" value="ECO:0007669"/>
    <property type="project" value="TreeGrafter"/>
</dbReference>
<dbReference type="OrthoDB" id="206689at2759"/>
<dbReference type="InterPro" id="IPR053935">
    <property type="entry name" value="VKGC_lumenal_dom"/>
</dbReference>
<evidence type="ECO:0000313" key="10">
    <source>
        <dbReference type="Proteomes" id="UP001153737"/>
    </source>
</evidence>
<sequence>MGNGDKKAEIQMPHCFGAKELWDQVRQVTYEDVVRYFYQPTDPSSLGIIRFFFGLLMLMDLLEERGGADIDLRWGNPKDCHFPLFPVLVNPGFPWISIMYFFMWLGALGIMLGLKFRLSLFLFGISYWYILLLDKSFWNNHSYLFGVLVILLAGSSANHFGSLDGYFDPSKKNKHVPYWNYFILKYQFFMLYFLAGLKKTDMEWLQGYSMSNLGHHWVFLPFRYLLSSDQIDYLIVHWFGFLLDLTIGFWLLIEFTRPVAMFFCAAFHLMNSRLFSIGMFPYVCLATMPLFCEETWPRKLQTLLSIEYSPPTPSQSCIYRKEQIEAYIKVEKSHKSDCIRDKVTWKHKMVVALLMCHCGLQVFLPYSHFITKGYNNWTKGLYGYSWDMMVHSWNTVLVVVKVVDNDTGREHFVDSEAWTLNERWSKHADMCLQYAQCLRRNLIGNLKEQTNSELTTNQITSENISIFLDVWCSLNKRFQQRMYNPQYDLLNANWSPFQPVEWLLPVLSEYNDFRKTMDDISEEVYSWSNFSDVLFIADFPGLYLENFINDDLRNVTLTVLEGAVAYEVEEESELQSTGVKLRKGDSVPIEVGLFHKIHTISETPSIYMYTFTRIESSEEEDVSEGRQNVMYSPFPLFEDFQQRVDSFLKMWGHIGNSVLYLLFGRPFNIRSKIKG</sequence>
<evidence type="ECO:0000259" key="8">
    <source>
        <dbReference type="SMART" id="SM00752"/>
    </source>
</evidence>